<dbReference type="PANTHER" id="PTHR23241">
    <property type="entry name" value="LATE EMBRYOGENESIS ABUNDANT PLANTS LEA-RELATED"/>
    <property type="match status" value="1"/>
</dbReference>
<evidence type="ECO:0000256" key="1">
    <source>
        <dbReference type="ARBA" id="ARBA00004370"/>
    </source>
</evidence>
<dbReference type="Pfam" id="PF13664">
    <property type="entry name" value="DUF4149"/>
    <property type="match status" value="1"/>
</dbReference>
<evidence type="ECO:0000313" key="7">
    <source>
        <dbReference type="EMBL" id="KDQ54791.1"/>
    </source>
</evidence>
<evidence type="ECO:0000256" key="5">
    <source>
        <dbReference type="SAM" id="Phobius"/>
    </source>
</evidence>
<protein>
    <recommendedName>
        <fullName evidence="6">TMEM205-like domain-containing protein</fullName>
    </recommendedName>
</protein>
<organism evidence="7 8">
    <name type="scientific">Jaapia argillacea MUCL 33604</name>
    <dbReference type="NCBI Taxonomy" id="933084"/>
    <lineage>
        <taxon>Eukaryota</taxon>
        <taxon>Fungi</taxon>
        <taxon>Dikarya</taxon>
        <taxon>Basidiomycota</taxon>
        <taxon>Agaricomycotina</taxon>
        <taxon>Agaricomycetes</taxon>
        <taxon>Agaricomycetidae</taxon>
        <taxon>Jaapiales</taxon>
        <taxon>Jaapiaceae</taxon>
        <taxon>Jaapia</taxon>
    </lineage>
</organism>
<proteinExistence type="predicted"/>
<feature type="transmembrane region" description="Helical" evidence="5">
    <location>
        <begin position="113"/>
        <end position="133"/>
    </location>
</feature>
<feature type="domain" description="TMEM205-like" evidence="6">
    <location>
        <begin position="24"/>
        <end position="142"/>
    </location>
</feature>
<name>A0A067PWS4_9AGAM</name>
<keyword evidence="2 5" id="KW-0812">Transmembrane</keyword>
<evidence type="ECO:0000259" key="6">
    <source>
        <dbReference type="Pfam" id="PF13664"/>
    </source>
</evidence>
<feature type="transmembrane region" description="Helical" evidence="5">
    <location>
        <begin position="171"/>
        <end position="193"/>
    </location>
</feature>
<dbReference type="EMBL" id="KL197727">
    <property type="protein sequence ID" value="KDQ54791.1"/>
    <property type="molecule type" value="Genomic_DNA"/>
</dbReference>
<dbReference type="InterPro" id="IPR025423">
    <property type="entry name" value="TMEM205-like"/>
</dbReference>
<reference evidence="8" key="1">
    <citation type="journal article" date="2014" name="Proc. Natl. Acad. Sci. U.S.A.">
        <title>Extensive sampling of basidiomycete genomes demonstrates inadequacy of the white-rot/brown-rot paradigm for wood decay fungi.</title>
        <authorList>
            <person name="Riley R."/>
            <person name="Salamov A.A."/>
            <person name="Brown D.W."/>
            <person name="Nagy L.G."/>
            <person name="Floudas D."/>
            <person name="Held B.W."/>
            <person name="Levasseur A."/>
            <person name="Lombard V."/>
            <person name="Morin E."/>
            <person name="Otillar R."/>
            <person name="Lindquist E.A."/>
            <person name="Sun H."/>
            <person name="LaButti K.M."/>
            <person name="Schmutz J."/>
            <person name="Jabbour D."/>
            <person name="Luo H."/>
            <person name="Baker S.E."/>
            <person name="Pisabarro A.G."/>
            <person name="Walton J.D."/>
            <person name="Blanchette R.A."/>
            <person name="Henrissat B."/>
            <person name="Martin F."/>
            <person name="Cullen D."/>
            <person name="Hibbett D.S."/>
            <person name="Grigoriev I.V."/>
        </authorList>
    </citation>
    <scope>NUCLEOTIDE SEQUENCE [LARGE SCALE GENOMIC DNA]</scope>
    <source>
        <strain evidence="8">MUCL 33604</strain>
    </source>
</reference>
<dbReference type="PANTHER" id="PTHR23241:SF102">
    <property type="entry name" value="LD23009P"/>
    <property type="match status" value="1"/>
</dbReference>
<evidence type="ECO:0000256" key="4">
    <source>
        <dbReference type="ARBA" id="ARBA00023136"/>
    </source>
</evidence>
<feature type="transmembrane region" description="Helical" evidence="5">
    <location>
        <begin position="62"/>
        <end position="80"/>
    </location>
</feature>
<dbReference type="InParanoid" id="A0A067PWS4"/>
<dbReference type="HOGENOM" id="CLU_094297_0_0_1"/>
<dbReference type="OrthoDB" id="1641132at2759"/>
<keyword evidence="8" id="KW-1185">Reference proteome</keyword>
<dbReference type="AlphaFoldDB" id="A0A067PWS4"/>
<sequence>MPRTEFTSATFKSLFSVNGLYLVLYSWVFGMAVWVTFFGGIIALKTLPRHQFGTLQHRTFPIYFLLSLSLTSVLVGLWTWKHSDIWTGGLKVGKWGGGWVVGRVGMDGDLVQFWTLVGVCVCMAVNQFVVGPLTSRTMFQRHRLEKEEGKGYDEVGVSKEMKALNAKFSGLHGVSSLLNLGAVIALGFHGLWIGEYGVKGY</sequence>
<dbReference type="Proteomes" id="UP000027265">
    <property type="component" value="Unassembled WGS sequence"/>
</dbReference>
<evidence type="ECO:0000256" key="3">
    <source>
        <dbReference type="ARBA" id="ARBA00022989"/>
    </source>
</evidence>
<evidence type="ECO:0000313" key="8">
    <source>
        <dbReference type="Proteomes" id="UP000027265"/>
    </source>
</evidence>
<feature type="transmembrane region" description="Helical" evidence="5">
    <location>
        <begin position="20"/>
        <end position="42"/>
    </location>
</feature>
<keyword evidence="4 5" id="KW-0472">Membrane</keyword>
<evidence type="ECO:0000256" key="2">
    <source>
        <dbReference type="ARBA" id="ARBA00022692"/>
    </source>
</evidence>
<keyword evidence="3 5" id="KW-1133">Transmembrane helix</keyword>
<dbReference type="GO" id="GO:0016020">
    <property type="term" value="C:membrane"/>
    <property type="evidence" value="ECO:0007669"/>
    <property type="project" value="UniProtKB-SubCell"/>
</dbReference>
<comment type="subcellular location">
    <subcellularLocation>
        <location evidence="1">Membrane</location>
    </subcellularLocation>
</comment>
<gene>
    <name evidence="7" type="ORF">JAAARDRAFT_196194</name>
</gene>
<accession>A0A067PWS4</accession>
<dbReference type="InterPro" id="IPR053009">
    <property type="entry name" value="Xanthocillin_Biosynth-Assoc"/>
</dbReference>